<feature type="repeat" description="PPR" evidence="2">
    <location>
        <begin position="301"/>
        <end position="335"/>
    </location>
</feature>
<dbReference type="InterPro" id="IPR032867">
    <property type="entry name" value="DYW_dom"/>
</dbReference>
<dbReference type="Gene3D" id="1.25.40.10">
    <property type="entry name" value="Tetratricopeptide repeat domain"/>
    <property type="match status" value="6"/>
</dbReference>
<dbReference type="PANTHER" id="PTHR47926">
    <property type="entry name" value="PENTATRICOPEPTIDE REPEAT-CONTAINING PROTEIN"/>
    <property type="match status" value="1"/>
</dbReference>
<reference evidence="4" key="1">
    <citation type="submission" date="2021-03" db="EMBL/GenBank/DDBJ databases">
        <authorList>
            <person name="Li Z."/>
            <person name="Yang C."/>
        </authorList>
    </citation>
    <scope>NUCLEOTIDE SEQUENCE</scope>
    <source>
        <strain evidence="4">Dzin_1.0</strain>
        <tissue evidence="4">Leaf</tissue>
    </source>
</reference>
<comment type="caution">
    <text evidence="4">The sequence shown here is derived from an EMBL/GenBank/DDBJ whole genome shotgun (WGS) entry which is preliminary data.</text>
</comment>
<feature type="repeat" description="PPR" evidence="2">
    <location>
        <begin position="200"/>
        <end position="234"/>
    </location>
</feature>
<feature type="domain" description="DYW" evidence="3">
    <location>
        <begin position="715"/>
        <end position="807"/>
    </location>
</feature>
<feature type="repeat" description="PPR" evidence="2">
    <location>
        <begin position="270"/>
        <end position="300"/>
    </location>
</feature>
<name>A0A9D5HU56_9LILI</name>
<dbReference type="Pfam" id="PF13041">
    <property type="entry name" value="PPR_2"/>
    <property type="match status" value="4"/>
</dbReference>
<dbReference type="GO" id="GO:0003723">
    <property type="term" value="F:RNA binding"/>
    <property type="evidence" value="ECO:0007669"/>
    <property type="project" value="InterPro"/>
</dbReference>
<evidence type="ECO:0000259" key="3">
    <source>
        <dbReference type="Pfam" id="PF14432"/>
    </source>
</evidence>
<dbReference type="InterPro" id="IPR046960">
    <property type="entry name" value="PPR_At4g14850-like_plant"/>
</dbReference>
<feature type="repeat" description="PPR" evidence="2">
    <location>
        <begin position="503"/>
        <end position="537"/>
    </location>
</feature>
<sequence>MKPFKLHGLAAFGSLAPKTMLPKIPDSQMIKTGFDLQTYHDNHYLQSLINNGDLLLARKLFDGMPLKNTFTANRMISGYAKSGELDEARKLFEITADRTKVTWTIMIGAYSQLSRSQEAFELFNDMLRSGERPDHVALVALLGVSSDPQASYLVNQIHAHVVKFGFVSTLLVCNTLVDSYSKCGLLAHARSLFYEMPERDSVTYNAMLMGHCKEGFYSEAVELFMEMRDLELKPSQFTFSGVLTAGTGLGDFQFGQQVHSLIIKTEFDWNVFVNNSLLDFYSKCDRISDARKLFDEMAERDNVSYNVMISGYAWNGRTREFMELLWEMQSLGFDPKQFPFASMLSIAGALPNLEMGKQMHAQVILLDSASDDLVGNALIDMYAKCGELEKAGMMFRNRADRNTVSWTAMISGFIQNGLHEEALNMFCEMRRAGSIPDQATFSSILRASACLALLGLGKQLHSYIIQCGYMASVFSGSAMLDLYAKCGCLSETVRLFDEMPERNIVSWNAMIAAYAQNGQGKNAIQLFREMLKMCIEPDFVSFLNILSACSHAGLVDEGLEFFEHMSTTYMIKPKKEHYACVIDILGRVGQFDKLESLIDAMPFEPDQIIWSSILNSCKIHKKQELATRAAEKLFSTELRDAAPYVILSNIYSGTGRWEEAAIVKKLMRDRGVKKVPAYSWVEIKGKIHKFSANDELNKEIKVTLEELDKDMKQEGYKPDTQCALHNIDEEAKVESLKYHSERLAIVFALINTPEGTPIRVIKNLRACNDCHNGIKIISKIVRREITVRDSSRFHHFKDGFCSCGDFW</sequence>
<feature type="repeat" description="PPR" evidence="2">
    <location>
        <begin position="169"/>
        <end position="199"/>
    </location>
</feature>
<gene>
    <name evidence="4" type="ORF">J5N97_007099</name>
</gene>
<dbReference type="FunFam" id="1.25.40.10:FF:000031">
    <property type="entry name" value="Pentatricopeptide repeat-containing protein mitochondrial"/>
    <property type="match status" value="1"/>
</dbReference>
<dbReference type="InterPro" id="IPR002885">
    <property type="entry name" value="PPR_rpt"/>
</dbReference>
<feature type="repeat" description="PPR" evidence="2">
    <location>
        <begin position="68"/>
        <end position="98"/>
    </location>
</feature>
<evidence type="ECO:0000256" key="2">
    <source>
        <dbReference type="PROSITE-ProRule" id="PRU00708"/>
    </source>
</evidence>
<dbReference type="PANTHER" id="PTHR47926:SF475">
    <property type="entry name" value="DYW DOMAIN-CONTAINING PROTEIN"/>
    <property type="match status" value="1"/>
</dbReference>
<dbReference type="InterPro" id="IPR011990">
    <property type="entry name" value="TPR-like_helical_dom_sf"/>
</dbReference>
<dbReference type="Proteomes" id="UP001085076">
    <property type="component" value="Miscellaneous, Linkage group lg01"/>
</dbReference>
<evidence type="ECO:0000313" key="5">
    <source>
        <dbReference type="Proteomes" id="UP001085076"/>
    </source>
</evidence>
<dbReference type="NCBIfam" id="TIGR00756">
    <property type="entry name" value="PPR"/>
    <property type="match status" value="9"/>
</dbReference>
<evidence type="ECO:0000313" key="4">
    <source>
        <dbReference type="EMBL" id="KAJ0988743.1"/>
    </source>
</evidence>
<feature type="repeat" description="PPR" evidence="2">
    <location>
        <begin position="402"/>
        <end position="436"/>
    </location>
</feature>
<dbReference type="PROSITE" id="PS51375">
    <property type="entry name" value="PPR"/>
    <property type="match status" value="8"/>
</dbReference>
<dbReference type="Pfam" id="PF14432">
    <property type="entry name" value="DYW_deaminase"/>
    <property type="match status" value="1"/>
</dbReference>
<dbReference type="FunFam" id="1.25.40.10:FF:001404">
    <property type="entry name" value="Putative pentatricopeptide repeat-containing protein"/>
    <property type="match status" value="1"/>
</dbReference>
<dbReference type="GO" id="GO:0008270">
    <property type="term" value="F:zinc ion binding"/>
    <property type="evidence" value="ECO:0007669"/>
    <property type="project" value="InterPro"/>
</dbReference>
<feature type="repeat" description="PPR" evidence="2">
    <location>
        <begin position="99"/>
        <end position="133"/>
    </location>
</feature>
<dbReference type="Pfam" id="PF01535">
    <property type="entry name" value="PPR"/>
    <property type="match status" value="5"/>
</dbReference>
<dbReference type="EMBL" id="JAGGNH010000001">
    <property type="protein sequence ID" value="KAJ0988743.1"/>
    <property type="molecule type" value="Genomic_DNA"/>
</dbReference>
<dbReference type="AlphaFoldDB" id="A0A9D5HU56"/>
<keyword evidence="5" id="KW-1185">Reference proteome</keyword>
<proteinExistence type="predicted"/>
<protein>
    <recommendedName>
        <fullName evidence="3">DYW domain-containing protein</fullName>
    </recommendedName>
</protein>
<dbReference type="InterPro" id="IPR046848">
    <property type="entry name" value="E_motif"/>
</dbReference>
<organism evidence="4 5">
    <name type="scientific">Dioscorea zingiberensis</name>
    <dbReference type="NCBI Taxonomy" id="325984"/>
    <lineage>
        <taxon>Eukaryota</taxon>
        <taxon>Viridiplantae</taxon>
        <taxon>Streptophyta</taxon>
        <taxon>Embryophyta</taxon>
        <taxon>Tracheophyta</taxon>
        <taxon>Spermatophyta</taxon>
        <taxon>Magnoliopsida</taxon>
        <taxon>Liliopsida</taxon>
        <taxon>Dioscoreales</taxon>
        <taxon>Dioscoreaceae</taxon>
        <taxon>Dioscorea</taxon>
    </lineage>
</organism>
<dbReference type="FunFam" id="1.25.40.10:FF:000227">
    <property type="entry name" value="Pentatricopeptide repeat-containing protein At3g13880"/>
    <property type="match status" value="1"/>
</dbReference>
<evidence type="ECO:0000256" key="1">
    <source>
        <dbReference type="ARBA" id="ARBA00022737"/>
    </source>
</evidence>
<dbReference type="GO" id="GO:0009451">
    <property type="term" value="P:RNA modification"/>
    <property type="evidence" value="ECO:0007669"/>
    <property type="project" value="InterPro"/>
</dbReference>
<dbReference type="FunFam" id="1.25.40.10:FF:000196">
    <property type="entry name" value="Pentatricopeptide repeat-containing protein At4g14850"/>
    <property type="match status" value="2"/>
</dbReference>
<reference evidence="4" key="2">
    <citation type="journal article" date="2022" name="Hortic Res">
        <title>The genome of Dioscorea zingiberensis sheds light on the biosynthesis, origin and evolution of the medicinally important diosgenin saponins.</title>
        <authorList>
            <person name="Li Y."/>
            <person name="Tan C."/>
            <person name="Li Z."/>
            <person name="Guo J."/>
            <person name="Li S."/>
            <person name="Chen X."/>
            <person name="Wang C."/>
            <person name="Dai X."/>
            <person name="Yang H."/>
            <person name="Song W."/>
            <person name="Hou L."/>
            <person name="Xu J."/>
            <person name="Tong Z."/>
            <person name="Xu A."/>
            <person name="Yuan X."/>
            <person name="Wang W."/>
            <person name="Yang Q."/>
            <person name="Chen L."/>
            <person name="Sun Z."/>
            <person name="Wang K."/>
            <person name="Pan B."/>
            <person name="Chen J."/>
            <person name="Bao Y."/>
            <person name="Liu F."/>
            <person name="Qi X."/>
            <person name="Gang D.R."/>
            <person name="Wen J."/>
            <person name="Li J."/>
        </authorList>
    </citation>
    <scope>NUCLEOTIDE SEQUENCE</scope>
    <source>
        <strain evidence="4">Dzin_1.0</strain>
    </source>
</reference>
<dbReference type="Pfam" id="PF20431">
    <property type="entry name" value="E_motif"/>
    <property type="match status" value="1"/>
</dbReference>
<keyword evidence="1" id="KW-0677">Repeat</keyword>
<accession>A0A9D5HU56</accession>
<dbReference type="OrthoDB" id="1882346at2759"/>